<dbReference type="OrthoDB" id="2473368at2"/>
<name>A0A6I5A4T8_9BACI</name>
<evidence type="ECO:0000256" key="1">
    <source>
        <dbReference type="ARBA" id="ARBA00022729"/>
    </source>
</evidence>
<sequence>MKKKWMSGVLCTALLAGSVTPTLAETSSNVKVENMKTAALQQAIKDADVSREEAIEKAKSFVDLSEDYQNENVRFDNNMNGVTVWSVSWSKQEDGNHHHIDVRVDAETGDVISMNKHFHGEQPNRAFSPDFEYEKAVSIAKNYIVDEFPDKMGKLSLDEQANERYQERPLRQQDAYRVHFNQKVNDIQFDQNNIQIEVGADGEVRGFHYSWRSDVSFEEPENVLSNEKAFDLLEEQMNVELRYHIDPYLEKRTGEKVEPSLKYTPVLNDYEHDLPAYMDAQSGDWLNYEGKLLSEVEEPYEVAEEPIAKETASKEVPGEELTQKEAIQVVEDTFDIPDKYTLEDARYEDYSPMPSENPTWRFHYRDQEQAAPMSLSIQVDAKTGQVLRFQDDMMYRYGEVLPKDFEVNTTKDEAKEKALEVVKKAAPSKLDHLYATTVQESTYNGSDKPIAYDVTFVRKENGILVEGNEARVSISTKNGELLRYNMRWNDLEFPSEDDVLSKDKAKEDILSHYSMDLSYHLPRTREDEERVTDAMLVYQPTRDISQYNVFYDAKTGKWINAETGKEYTNGRQKPKDIDDHKAEEALFTMVEYGVFKLDDEGNVNPDQTVSRGELVKYMMVALGYDRYYSSQDIDMFDDVSKENENYRYILTAIQRNMLDHDADNFNPDEDAEREFVAKLLVTALGYDKLASMDGVFQSGFNDSGDMEFEGHVALATKLGILNSEDSSFNPNEDVTKAQFAQSLLAFLEVETKLDKLHY</sequence>
<organism evidence="4 5">
    <name type="scientific">Pontibacillus yanchengensis</name>
    <dbReference type="NCBI Taxonomy" id="462910"/>
    <lineage>
        <taxon>Bacteria</taxon>
        <taxon>Bacillati</taxon>
        <taxon>Bacillota</taxon>
        <taxon>Bacilli</taxon>
        <taxon>Bacillales</taxon>
        <taxon>Bacillaceae</taxon>
        <taxon>Pontibacillus</taxon>
    </lineage>
</organism>
<dbReference type="AlphaFoldDB" id="A0A6I5A4T8"/>
<dbReference type="EMBL" id="WMEQ01000016">
    <property type="protein sequence ID" value="MYL35332.1"/>
    <property type="molecule type" value="Genomic_DNA"/>
</dbReference>
<feature type="chain" id="PRO_5026193450" description="SLH domain-containing protein" evidence="2">
    <location>
        <begin position="25"/>
        <end position="758"/>
    </location>
</feature>
<dbReference type="RefSeq" id="WP_160847139.1">
    <property type="nucleotide sequence ID" value="NZ_WMEQ01000016.1"/>
</dbReference>
<dbReference type="Pfam" id="PF00395">
    <property type="entry name" value="SLH"/>
    <property type="match status" value="2"/>
</dbReference>
<evidence type="ECO:0000313" key="5">
    <source>
        <dbReference type="Proteomes" id="UP000468638"/>
    </source>
</evidence>
<comment type="caution">
    <text evidence="4">The sequence shown here is derived from an EMBL/GenBank/DDBJ whole genome shotgun (WGS) entry which is preliminary data.</text>
</comment>
<feature type="signal peptide" evidence="2">
    <location>
        <begin position="1"/>
        <end position="24"/>
    </location>
</feature>
<evidence type="ECO:0000259" key="3">
    <source>
        <dbReference type="PROSITE" id="PS51272"/>
    </source>
</evidence>
<dbReference type="InterPro" id="IPR032599">
    <property type="entry name" value="YcdB/YcdC_rep_domain"/>
</dbReference>
<dbReference type="PROSITE" id="PS51272">
    <property type="entry name" value="SLH"/>
    <property type="match status" value="2"/>
</dbReference>
<evidence type="ECO:0000256" key="2">
    <source>
        <dbReference type="SAM" id="SignalP"/>
    </source>
</evidence>
<gene>
    <name evidence="4" type="ORF">GLW05_17275</name>
</gene>
<feature type="domain" description="SLH" evidence="3">
    <location>
        <begin position="569"/>
        <end position="632"/>
    </location>
</feature>
<dbReference type="Gene3D" id="3.10.450.40">
    <property type="match status" value="1"/>
</dbReference>
<protein>
    <recommendedName>
        <fullName evidence="3">SLH domain-containing protein</fullName>
    </recommendedName>
</protein>
<keyword evidence="1 2" id="KW-0732">Signal</keyword>
<dbReference type="InterPro" id="IPR001119">
    <property type="entry name" value="SLH_dom"/>
</dbReference>
<dbReference type="Pfam" id="PF16244">
    <property type="entry name" value="DUF4901"/>
    <property type="match status" value="2"/>
</dbReference>
<feature type="domain" description="SLH" evidence="3">
    <location>
        <begin position="695"/>
        <end position="757"/>
    </location>
</feature>
<accession>A0A6I5A4T8</accession>
<dbReference type="Proteomes" id="UP000468638">
    <property type="component" value="Unassembled WGS sequence"/>
</dbReference>
<evidence type="ECO:0000313" key="4">
    <source>
        <dbReference type="EMBL" id="MYL35332.1"/>
    </source>
</evidence>
<proteinExistence type="predicted"/>
<reference evidence="4 5" key="1">
    <citation type="submission" date="2019-11" db="EMBL/GenBank/DDBJ databases">
        <title>Genome sequences of 17 halophilic strains isolated from different environments.</title>
        <authorList>
            <person name="Furrow R.E."/>
        </authorList>
    </citation>
    <scope>NUCLEOTIDE SEQUENCE [LARGE SCALE GENOMIC DNA]</scope>
    <source>
        <strain evidence="4 5">22514_16_FS</strain>
    </source>
</reference>